<gene>
    <name evidence="1" type="ORF">S01H1_69231</name>
</gene>
<accession>X0X529</accession>
<feature type="non-terminal residue" evidence="1">
    <location>
        <position position="1"/>
    </location>
</feature>
<dbReference type="EMBL" id="BARS01045950">
    <property type="protein sequence ID" value="GAG38349.1"/>
    <property type="molecule type" value="Genomic_DNA"/>
</dbReference>
<protein>
    <submittedName>
        <fullName evidence="1">Uncharacterized protein</fullName>
    </submittedName>
</protein>
<dbReference type="AlphaFoldDB" id="X0X529"/>
<feature type="non-terminal residue" evidence="1">
    <location>
        <position position="247"/>
    </location>
</feature>
<reference evidence="1" key="1">
    <citation type="journal article" date="2014" name="Front. Microbiol.">
        <title>High frequency of phylogenetically diverse reductive dehalogenase-homologous genes in deep subseafloor sedimentary metagenomes.</title>
        <authorList>
            <person name="Kawai M."/>
            <person name="Futagami T."/>
            <person name="Toyoda A."/>
            <person name="Takaki Y."/>
            <person name="Nishi S."/>
            <person name="Hori S."/>
            <person name="Arai W."/>
            <person name="Tsubouchi T."/>
            <person name="Morono Y."/>
            <person name="Uchiyama I."/>
            <person name="Ito T."/>
            <person name="Fujiyama A."/>
            <person name="Inagaki F."/>
            <person name="Takami H."/>
        </authorList>
    </citation>
    <scope>NUCLEOTIDE SEQUENCE</scope>
    <source>
        <strain evidence="1">Expedition CK06-06</strain>
    </source>
</reference>
<sequence>FRNAAESTESYNAAARIYDIFPLGDQVRQVGINLGSGASNTVELKSKYEMADVTRYVASWGGAAGSVNQIPAQNSPKFNYGDLTLHSPRVSGGTGGYFQYHEAAGFMGGGNIRSMVGAPVHKQIRRKKKDSSWTDLTTIEKSEVSQEFGDVDGGQQVRVTTATKGYGALAQGSAANIGNFVSEYRTITAGSFTATLTPMVTDSVSVVLVDESNNDAAIAKIVPVSNAGLFPQKKMVTFDPATGVFTL</sequence>
<name>X0X529_9ZZZZ</name>
<comment type="caution">
    <text evidence="1">The sequence shown here is derived from an EMBL/GenBank/DDBJ whole genome shotgun (WGS) entry which is preliminary data.</text>
</comment>
<organism evidence="1">
    <name type="scientific">marine sediment metagenome</name>
    <dbReference type="NCBI Taxonomy" id="412755"/>
    <lineage>
        <taxon>unclassified sequences</taxon>
        <taxon>metagenomes</taxon>
        <taxon>ecological metagenomes</taxon>
    </lineage>
</organism>
<evidence type="ECO:0000313" key="1">
    <source>
        <dbReference type="EMBL" id="GAG38349.1"/>
    </source>
</evidence>
<proteinExistence type="predicted"/>